<dbReference type="PANTHER" id="PTHR43126:SF1">
    <property type="entry name" value="D-ALANYL-D-ALANINE DIPEPTIDASE"/>
    <property type="match status" value="1"/>
</dbReference>
<keyword evidence="8" id="KW-0961">Cell wall biogenesis/degradation</keyword>
<dbReference type="InterPro" id="IPR000755">
    <property type="entry name" value="A_A_dipeptidase"/>
</dbReference>
<comment type="cofactor">
    <cofactor evidence="9">
        <name>Zn(2+)</name>
        <dbReference type="ChEBI" id="CHEBI:29105"/>
    </cofactor>
    <text evidence="9">Binds 1 zinc ion per subunit.</text>
</comment>
<evidence type="ECO:0000256" key="7">
    <source>
        <dbReference type="ARBA" id="ARBA00023049"/>
    </source>
</evidence>
<comment type="similarity">
    <text evidence="9">Belongs to the peptidase M15D family.</text>
</comment>
<comment type="catalytic activity">
    <reaction evidence="1 9">
        <text>D-alanyl-D-alanine + H2O = 2 D-alanine</text>
        <dbReference type="Rhea" id="RHEA:20661"/>
        <dbReference type="ChEBI" id="CHEBI:15377"/>
        <dbReference type="ChEBI" id="CHEBI:57416"/>
        <dbReference type="ChEBI" id="CHEBI:57822"/>
        <dbReference type="EC" id="3.4.13.22"/>
    </reaction>
</comment>
<dbReference type="GO" id="GO:0071555">
    <property type="term" value="P:cell wall organization"/>
    <property type="evidence" value="ECO:0007669"/>
    <property type="project" value="UniProtKB-KW"/>
</dbReference>
<accession>A0A3S4BIR5</accession>
<feature type="binding site" evidence="9">
    <location>
        <position position="289"/>
    </location>
    <ligand>
        <name>Zn(2+)</name>
        <dbReference type="ChEBI" id="CHEBI:29105"/>
        <note>catalytic</note>
    </ligand>
</feature>
<keyword evidence="5 9" id="KW-0862">Zinc</keyword>
<reference evidence="11" key="1">
    <citation type="submission" date="2018-02" db="EMBL/GenBank/DDBJ databases">
        <authorList>
            <person name="Seth-Smith MB H."/>
            <person name="Seth-Smith H."/>
        </authorList>
    </citation>
    <scope>NUCLEOTIDE SEQUENCE [LARGE SCALE GENOMIC DNA]</scope>
</reference>
<name>A0A3S4BIR5_9MYCO</name>
<dbReference type="KEGG" id="mbai:MB901379_04211"/>
<evidence type="ECO:0000256" key="6">
    <source>
        <dbReference type="ARBA" id="ARBA00022997"/>
    </source>
</evidence>
<gene>
    <name evidence="10" type="primary">ddpX</name>
    <name evidence="10" type="ORF">MB901379_04211</name>
</gene>
<evidence type="ECO:0000313" key="11">
    <source>
        <dbReference type="Proteomes" id="UP000269998"/>
    </source>
</evidence>
<keyword evidence="7 9" id="KW-0482">Metalloprotease</keyword>
<evidence type="ECO:0000313" key="10">
    <source>
        <dbReference type="EMBL" id="VDM90609.1"/>
    </source>
</evidence>
<dbReference type="AlphaFoldDB" id="A0A3S4BIR5"/>
<dbReference type="Proteomes" id="UP000269998">
    <property type="component" value="Chromosome"/>
</dbReference>
<feature type="binding site" evidence="9">
    <location>
        <position position="210"/>
    </location>
    <ligand>
        <name>Zn(2+)</name>
        <dbReference type="ChEBI" id="CHEBI:29105"/>
        <note>catalytic</note>
    </ligand>
</feature>
<dbReference type="GO" id="GO:0160237">
    <property type="term" value="F:D-Ala-D-Ala dipeptidase activity"/>
    <property type="evidence" value="ECO:0007669"/>
    <property type="project" value="UniProtKB-EC"/>
</dbReference>
<evidence type="ECO:0000256" key="2">
    <source>
        <dbReference type="ARBA" id="ARBA00022670"/>
    </source>
</evidence>
<protein>
    <recommendedName>
        <fullName evidence="9">D-alanyl-D-alanine dipeptidase</fullName>
        <shortName evidence="9">D-Ala-D-Ala dipeptidase</shortName>
        <ecNumber evidence="9">3.4.13.22</ecNumber>
    </recommendedName>
</protein>
<dbReference type="SUPFAM" id="SSF55166">
    <property type="entry name" value="Hedgehog/DD-peptidase"/>
    <property type="match status" value="1"/>
</dbReference>
<feature type="binding site" evidence="9">
    <location>
        <position position="217"/>
    </location>
    <ligand>
        <name>Zn(2+)</name>
        <dbReference type="ChEBI" id="CHEBI:29105"/>
        <note>catalytic</note>
    </ligand>
</feature>
<dbReference type="Gene3D" id="3.30.1380.10">
    <property type="match status" value="1"/>
</dbReference>
<sequence>MHNAELANAAVSSPNRNRGEISIVANLLALMLGGRRRLALVTTPAVQRRIGPVRRLGVGAVVIACAASCSYSGGDPTSSASDGSVAAASSAIRPVATTSAPDDSVPPLSAAASSAGFVDVRSVVRDAVIDLRYATTNNFTGTVLYPSGARCLVHESLAAGLSAAAAALRPQGQLLVFWDCYRPHDVQIRLFQVVSNPAWVARPGQYSRSHESGRSVDLTFAGVQQRCPPQRQLGGLCLADMGTDFDDFSARATAFATQGVSADAQANRAHLRAAMNAGGLTVYSGEWWHFDGPGADVDRPILNVPVN</sequence>
<dbReference type="PANTHER" id="PTHR43126">
    <property type="entry name" value="D-ALANYL-D-ALANINE DIPEPTIDASE"/>
    <property type="match status" value="1"/>
</dbReference>
<dbReference type="GO" id="GO:0008237">
    <property type="term" value="F:metallopeptidase activity"/>
    <property type="evidence" value="ECO:0007669"/>
    <property type="project" value="UniProtKB-KW"/>
</dbReference>
<dbReference type="GO" id="GO:0008270">
    <property type="term" value="F:zinc ion binding"/>
    <property type="evidence" value="ECO:0007669"/>
    <property type="project" value="UniProtKB-UniRule"/>
</dbReference>
<organism evidence="10 11">
    <name type="scientific">Mycobacterium basiliense</name>
    <dbReference type="NCBI Taxonomy" id="2094119"/>
    <lineage>
        <taxon>Bacteria</taxon>
        <taxon>Bacillati</taxon>
        <taxon>Actinomycetota</taxon>
        <taxon>Actinomycetes</taxon>
        <taxon>Mycobacteriales</taxon>
        <taxon>Mycobacteriaceae</taxon>
        <taxon>Mycobacterium</taxon>
    </lineage>
</organism>
<keyword evidence="2 9" id="KW-0645">Protease</keyword>
<feature type="site" description="Transition state stabilizer" evidence="9">
    <location>
        <position position="182"/>
    </location>
</feature>
<keyword evidence="11" id="KW-1185">Reference proteome</keyword>
<keyword evidence="6 9" id="KW-0224">Dipeptidase</keyword>
<feature type="active site" description="Proton donor/acceptor" evidence="9">
    <location>
        <position position="286"/>
    </location>
</feature>
<evidence type="ECO:0000256" key="3">
    <source>
        <dbReference type="ARBA" id="ARBA00022723"/>
    </source>
</evidence>
<dbReference type="InterPro" id="IPR009045">
    <property type="entry name" value="Zn_M74/Hedgehog-like"/>
</dbReference>
<dbReference type="Pfam" id="PF01427">
    <property type="entry name" value="Peptidase_M15"/>
    <property type="match status" value="1"/>
</dbReference>
<keyword evidence="3 9" id="KW-0479">Metal-binding</keyword>
<dbReference type="GO" id="GO:0006508">
    <property type="term" value="P:proteolysis"/>
    <property type="evidence" value="ECO:0007669"/>
    <property type="project" value="UniProtKB-KW"/>
</dbReference>
<evidence type="ECO:0000256" key="9">
    <source>
        <dbReference type="HAMAP-Rule" id="MF_01924"/>
    </source>
</evidence>
<proteinExistence type="inferred from homology"/>
<comment type="function">
    <text evidence="9">Catalyzes hydrolysis of the D-alanyl-D-alanine dipeptide.</text>
</comment>
<dbReference type="EC" id="3.4.13.22" evidence="9"/>
<dbReference type="HAMAP" id="MF_01924">
    <property type="entry name" value="A_A_dipeptidase"/>
    <property type="match status" value="1"/>
</dbReference>
<evidence type="ECO:0000256" key="8">
    <source>
        <dbReference type="ARBA" id="ARBA00023316"/>
    </source>
</evidence>
<evidence type="ECO:0000256" key="4">
    <source>
        <dbReference type="ARBA" id="ARBA00022801"/>
    </source>
</evidence>
<dbReference type="EMBL" id="LR130759">
    <property type="protein sequence ID" value="VDM90609.1"/>
    <property type="molecule type" value="Genomic_DNA"/>
</dbReference>
<evidence type="ECO:0000256" key="5">
    <source>
        <dbReference type="ARBA" id="ARBA00022833"/>
    </source>
</evidence>
<evidence type="ECO:0000256" key="1">
    <source>
        <dbReference type="ARBA" id="ARBA00001362"/>
    </source>
</evidence>
<keyword evidence="4 9" id="KW-0378">Hydrolase</keyword>